<dbReference type="RefSeq" id="WP_082909166.1">
    <property type="nucleotide sequence ID" value="NZ_LWCS01000015.1"/>
</dbReference>
<comment type="caution">
    <text evidence="3">The sequence shown here is derived from an EMBL/GenBank/DDBJ whole genome shotgun (WGS) entry which is preliminary data.</text>
</comment>
<evidence type="ECO:0000259" key="2">
    <source>
        <dbReference type="PROSITE" id="PS50921"/>
    </source>
</evidence>
<evidence type="ECO:0000256" key="1">
    <source>
        <dbReference type="SAM" id="MobiDB-lite"/>
    </source>
</evidence>
<evidence type="ECO:0000313" key="3">
    <source>
        <dbReference type="EMBL" id="OAN39910.1"/>
    </source>
</evidence>
<dbReference type="Proteomes" id="UP000078396">
    <property type="component" value="Unassembled WGS sequence"/>
</dbReference>
<gene>
    <name evidence="3" type="ORF">A4X20_16305</name>
</gene>
<dbReference type="PROSITE" id="PS50921">
    <property type="entry name" value="ANTAR"/>
    <property type="match status" value="1"/>
</dbReference>
<name>A0A178LYM9_MYCIR</name>
<evidence type="ECO:0000313" key="4">
    <source>
        <dbReference type="Proteomes" id="UP000078396"/>
    </source>
</evidence>
<dbReference type="AlphaFoldDB" id="A0A178LYM9"/>
<feature type="region of interest" description="Disordered" evidence="1">
    <location>
        <begin position="1"/>
        <end position="22"/>
    </location>
</feature>
<dbReference type="InterPro" id="IPR036388">
    <property type="entry name" value="WH-like_DNA-bd_sf"/>
</dbReference>
<dbReference type="OrthoDB" id="4466580at2"/>
<dbReference type="GO" id="GO:0003723">
    <property type="term" value="F:RNA binding"/>
    <property type="evidence" value="ECO:0007669"/>
    <property type="project" value="InterPro"/>
</dbReference>
<sequence length="107" mass="11584">MLEQSQGADRRTLRRSRSPEGRRTIDLAQGILIGRRRCSPHAAFTELLAVSRRHDITLTAAAEALVDLAVGIHDSVGQTSVQSVVAELEWGGLFGNAADAGVNHRRD</sequence>
<dbReference type="InterPro" id="IPR005561">
    <property type="entry name" value="ANTAR"/>
</dbReference>
<organism evidence="3 4">
    <name type="scientific">Mycolicibacterium iranicum</name>
    <name type="common">Mycobacterium iranicum</name>
    <dbReference type="NCBI Taxonomy" id="912594"/>
    <lineage>
        <taxon>Bacteria</taxon>
        <taxon>Bacillati</taxon>
        <taxon>Actinomycetota</taxon>
        <taxon>Actinomycetes</taxon>
        <taxon>Mycobacteriales</taxon>
        <taxon>Mycobacteriaceae</taxon>
        <taxon>Mycolicibacterium</taxon>
    </lineage>
</organism>
<accession>A0A178LYM9</accession>
<reference evidence="3 4" key="1">
    <citation type="submission" date="2016-04" db="EMBL/GenBank/DDBJ databases">
        <title>Draft Genome Sequences of Staphylococcus capitis Strain H36, S. capitis Strain H65, S. cohnii Strain H62, S. hominis Strain H69, Mycobacterium iranicum Strain H39, Plantibacter sp. Strain H53, Pseudomonas oryzihabitans Strain H72, and Microbacterium sp. Strain H83, isolated from residential settings.</title>
        <authorList>
            <person name="Lymperopoulou D."/>
            <person name="Adams R.I."/>
            <person name="Lindow S."/>
            <person name="Coil D.A."/>
            <person name="Jospin G."/>
            <person name="Eisen J.A."/>
        </authorList>
    </citation>
    <scope>NUCLEOTIDE SEQUENCE [LARGE SCALE GENOMIC DNA]</scope>
    <source>
        <strain evidence="3 4">H39</strain>
    </source>
</reference>
<dbReference type="EMBL" id="LWCS01000015">
    <property type="protein sequence ID" value="OAN39910.1"/>
    <property type="molecule type" value="Genomic_DNA"/>
</dbReference>
<dbReference type="SMART" id="SM01012">
    <property type="entry name" value="ANTAR"/>
    <property type="match status" value="1"/>
</dbReference>
<dbReference type="Pfam" id="PF03861">
    <property type="entry name" value="ANTAR"/>
    <property type="match status" value="1"/>
</dbReference>
<protein>
    <recommendedName>
        <fullName evidence="2">ANTAR domain-containing protein</fullName>
    </recommendedName>
</protein>
<dbReference type="Gene3D" id="1.10.10.10">
    <property type="entry name" value="Winged helix-like DNA-binding domain superfamily/Winged helix DNA-binding domain"/>
    <property type="match status" value="1"/>
</dbReference>
<proteinExistence type="predicted"/>
<feature type="domain" description="ANTAR" evidence="2">
    <location>
        <begin position="5"/>
        <end position="66"/>
    </location>
</feature>